<evidence type="ECO:0000256" key="2">
    <source>
        <dbReference type="ARBA" id="ARBA00022475"/>
    </source>
</evidence>
<dbReference type="eggNOG" id="KOG1056">
    <property type="taxonomic scope" value="Eukaryota"/>
</dbReference>
<dbReference type="AlphaFoldDB" id="B3RWS1"/>
<dbReference type="Gene3D" id="2.10.50.30">
    <property type="entry name" value="GPCR, family 3, nine cysteines domain"/>
    <property type="match status" value="1"/>
</dbReference>
<evidence type="ECO:0000259" key="11">
    <source>
        <dbReference type="PROSITE" id="PS50259"/>
    </source>
</evidence>
<evidence type="ECO:0000256" key="7">
    <source>
        <dbReference type="ARBA" id="ARBA00023170"/>
    </source>
</evidence>
<evidence type="ECO:0000256" key="4">
    <source>
        <dbReference type="ARBA" id="ARBA00022989"/>
    </source>
</evidence>
<evidence type="ECO:0000256" key="1">
    <source>
        <dbReference type="ARBA" id="ARBA00004651"/>
    </source>
</evidence>
<evidence type="ECO:0000256" key="6">
    <source>
        <dbReference type="ARBA" id="ARBA00023136"/>
    </source>
</evidence>
<keyword evidence="3 10" id="KW-0812">Transmembrane</keyword>
<dbReference type="InterPro" id="IPR038550">
    <property type="entry name" value="GPCR_3_9-Cys_sf"/>
</dbReference>
<evidence type="ECO:0000256" key="10">
    <source>
        <dbReference type="SAM" id="Phobius"/>
    </source>
</evidence>
<dbReference type="RefSeq" id="XP_002112640.1">
    <property type="nucleotide sequence ID" value="XM_002112604.1"/>
</dbReference>
<sequence>MAIAVSSHQKLSHLSSITLPGDIILGGLFDIHLKYHDLTGQCHEISGQGLQLAQAMIYAIQKINSDSKLLPNVTLGYKISDSCNSVDATLTQALAFINDRRDPLYSYVPSLSLCPLHCRCNSKNTENETATSNLIKHPVTAVIGTNGNEQSIATATLFSTFNIAQISYASTIDKLSNRLDYKTFFRTVPSDSHQAAALFDIIRYFNWTYVALIAIDDGYGWGNALSIVQDIQPSILEGGYVISLENNYDPQFYSYLTTLTSENDIFNARFEINCSNRTGNSTLSDMLTCHNEDLFYQNDGKAGYVITAVQAVAHALHAILNCTDKSCDDINFNLFPADKLIPYLYRVYLQNSSSPIFNSYGNGIPYYVIKNFQRSHQGDQLKLLDVGYWNGLSEECNKNKQSKLICQSPKLVINKEKIAWFSNTAKPAIPLSKCSFDCLAGTRRVYDLGNVCCWNCVACDVNQISNKTNADVCFDCSKTEEPNPDSTSCIAKPVTHVQPKDVLGIAIIAYCGLTVFILLCIWIIIIIYRSEMISKTCTTYYILDNFLLISILAVISNTITMMQPITVNSCNGVYFLLFLSIAFLTVVLMTRILLLCRLSLVKSTWCQLLNDNSVAIWLMIMLALLALQAIIFFMIQQFLPVSVSKFVASPQIIYNYCSNRHIIRFAVAFAVLGVLIIIAIVLAKKAPKMAEEFIELRWTFNALVVIMLICIGMMPPYLVLRGPMQVCAISLGTTTMALITLVINFAYKIYHLIRNFKKSVTVRIKPSVLNNQQNHAAKLNRNSNMGIDNHIFVVNTQSIDSATTDL</sequence>
<dbReference type="KEGG" id="tad:TRIADDRAFT_56856"/>
<evidence type="ECO:0000313" key="13">
    <source>
        <dbReference type="Proteomes" id="UP000009022"/>
    </source>
</evidence>
<dbReference type="SUPFAM" id="SSF53822">
    <property type="entry name" value="Periplasmic binding protein-like I"/>
    <property type="match status" value="1"/>
</dbReference>
<comment type="subcellular location">
    <subcellularLocation>
        <location evidence="1">Cell membrane</location>
        <topology evidence="1">Multi-pass membrane protein</topology>
    </subcellularLocation>
</comment>
<dbReference type="GO" id="GO:0005886">
    <property type="term" value="C:plasma membrane"/>
    <property type="evidence" value="ECO:0000318"/>
    <property type="project" value="GO_Central"/>
</dbReference>
<evidence type="ECO:0000256" key="3">
    <source>
        <dbReference type="ARBA" id="ARBA00022692"/>
    </source>
</evidence>
<feature type="transmembrane region" description="Helical" evidence="10">
    <location>
        <begin position="540"/>
        <end position="560"/>
    </location>
</feature>
<dbReference type="GO" id="GO:0051966">
    <property type="term" value="P:regulation of synaptic transmission, glutamatergic"/>
    <property type="evidence" value="ECO:0000318"/>
    <property type="project" value="GO_Central"/>
</dbReference>
<dbReference type="InterPro" id="IPR017978">
    <property type="entry name" value="GPCR_3_C"/>
</dbReference>
<dbReference type="OrthoDB" id="5984008at2759"/>
<dbReference type="PANTHER" id="PTHR24060">
    <property type="entry name" value="METABOTROPIC GLUTAMATE RECEPTOR"/>
    <property type="match status" value="1"/>
</dbReference>
<dbReference type="InterPro" id="IPR050726">
    <property type="entry name" value="mGluR"/>
</dbReference>
<dbReference type="GeneID" id="6753853"/>
<feature type="transmembrane region" description="Helical" evidence="10">
    <location>
        <begin position="502"/>
        <end position="528"/>
    </location>
</feature>
<keyword evidence="13" id="KW-1185">Reference proteome</keyword>
<dbReference type="EMBL" id="DS985245">
    <property type="protein sequence ID" value="EDV24750.1"/>
    <property type="molecule type" value="Genomic_DNA"/>
</dbReference>
<keyword evidence="2" id="KW-1003">Cell membrane</keyword>
<dbReference type="FunFam" id="2.10.50.30:FF:000005">
    <property type="entry name" value="Metabotropic glutamate receptor"/>
    <property type="match status" value="1"/>
</dbReference>
<keyword evidence="7" id="KW-0675">Receptor</keyword>
<name>B3RWS1_TRIAD</name>
<keyword evidence="6 10" id="KW-0472">Membrane</keyword>
<dbReference type="InterPro" id="IPR028082">
    <property type="entry name" value="Peripla_BP_I"/>
</dbReference>
<dbReference type="InterPro" id="IPR001828">
    <property type="entry name" value="ANF_lig-bd_rcpt"/>
</dbReference>
<feature type="domain" description="G-protein coupled receptors family 3 profile" evidence="11">
    <location>
        <begin position="505"/>
        <end position="768"/>
    </location>
</feature>
<evidence type="ECO:0000256" key="8">
    <source>
        <dbReference type="ARBA" id="ARBA00023180"/>
    </source>
</evidence>
<dbReference type="Pfam" id="PF00003">
    <property type="entry name" value="7tm_3"/>
    <property type="match status" value="1"/>
</dbReference>
<accession>B3RWS1</accession>
<keyword evidence="4 10" id="KW-1133">Transmembrane helix</keyword>
<dbReference type="Gene3D" id="3.40.50.2300">
    <property type="match status" value="4"/>
</dbReference>
<organism evidence="12 13">
    <name type="scientific">Trichoplax adhaerens</name>
    <name type="common">Trichoplax reptans</name>
    <dbReference type="NCBI Taxonomy" id="10228"/>
    <lineage>
        <taxon>Eukaryota</taxon>
        <taxon>Metazoa</taxon>
        <taxon>Placozoa</taxon>
        <taxon>Uniplacotomia</taxon>
        <taxon>Trichoplacea</taxon>
        <taxon>Trichoplacidae</taxon>
        <taxon>Trichoplax</taxon>
    </lineage>
</organism>
<dbReference type="PhylomeDB" id="B3RWS1"/>
<dbReference type="Pfam" id="PF07562">
    <property type="entry name" value="NCD3G"/>
    <property type="match status" value="1"/>
</dbReference>
<feature type="transmembrane region" description="Helical" evidence="10">
    <location>
        <begin position="572"/>
        <end position="594"/>
    </location>
</feature>
<dbReference type="Pfam" id="PF01094">
    <property type="entry name" value="ANF_receptor"/>
    <property type="match status" value="1"/>
</dbReference>
<dbReference type="GO" id="GO:0001640">
    <property type="term" value="F:adenylate cyclase inhibiting G protein-coupled glutamate receptor activity"/>
    <property type="evidence" value="ECO:0000318"/>
    <property type="project" value="GO_Central"/>
</dbReference>
<dbReference type="GO" id="GO:0007216">
    <property type="term" value="P:G protein-coupled glutamate receptor signaling pathway"/>
    <property type="evidence" value="ECO:0000318"/>
    <property type="project" value="GO_Central"/>
</dbReference>
<proteinExistence type="predicted"/>
<protein>
    <recommendedName>
        <fullName evidence="11">G-protein coupled receptors family 3 profile domain-containing protein</fullName>
    </recommendedName>
</protein>
<dbReference type="InterPro" id="IPR011500">
    <property type="entry name" value="GPCR_3_9-Cys_dom"/>
</dbReference>
<dbReference type="Proteomes" id="UP000009022">
    <property type="component" value="Unassembled WGS sequence"/>
</dbReference>
<dbReference type="PRINTS" id="PR00248">
    <property type="entry name" value="GPCRMGR"/>
</dbReference>
<keyword evidence="9" id="KW-0807">Transducer</keyword>
<evidence type="ECO:0000256" key="5">
    <source>
        <dbReference type="ARBA" id="ARBA00023040"/>
    </source>
</evidence>
<dbReference type="HOGENOM" id="CLU_005389_1_1_1"/>
<reference evidence="12 13" key="1">
    <citation type="journal article" date="2008" name="Nature">
        <title>The Trichoplax genome and the nature of placozoans.</title>
        <authorList>
            <person name="Srivastava M."/>
            <person name="Begovic E."/>
            <person name="Chapman J."/>
            <person name="Putnam N.H."/>
            <person name="Hellsten U."/>
            <person name="Kawashima T."/>
            <person name="Kuo A."/>
            <person name="Mitros T."/>
            <person name="Salamov A."/>
            <person name="Carpenter M.L."/>
            <person name="Signorovitch A.Y."/>
            <person name="Moreno M.A."/>
            <person name="Kamm K."/>
            <person name="Grimwood J."/>
            <person name="Schmutz J."/>
            <person name="Shapiro H."/>
            <person name="Grigoriev I.V."/>
            <person name="Buss L.W."/>
            <person name="Schierwater B."/>
            <person name="Dellaporta S.L."/>
            <person name="Rokhsar D.S."/>
        </authorList>
    </citation>
    <scope>NUCLEOTIDE SEQUENCE [LARGE SCALE GENOMIC DNA]</scope>
    <source>
        <strain evidence="12 13">Grell-BS-1999</strain>
    </source>
</reference>
<dbReference type="InterPro" id="IPR000337">
    <property type="entry name" value="GPCR_3"/>
</dbReference>
<gene>
    <name evidence="12" type="ORF">TRIADDRAFT_56856</name>
</gene>
<keyword evidence="8" id="KW-0325">Glycoprotein</keyword>
<evidence type="ECO:0000256" key="9">
    <source>
        <dbReference type="ARBA" id="ARBA00023224"/>
    </source>
</evidence>
<feature type="transmembrane region" description="Helical" evidence="10">
    <location>
        <begin position="723"/>
        <end position="747"/>
    </location>
</feature>
<feature type="transmembrane region" description="Helical" evidence="10">
    <location>
        <begin position="695"/>
        <end position="717"/>
    </location>
</feature>
<evidence type="ECO:0000313" key="12">
    <source>
        <dbReference type="EMBL" id="EDV24750.1"/>
    </source>
</evidence>
<dbReference type="OMA" id="MHLQRVN"/>
<dbReference type="CTD" id="6753853"/>
<dbReference type="InParanoid" id="B3RWS1"/>
<keyword evidence="5" id="KW-0297">G-protein coupled receptor</keyword>
<feature type="transmembrane region" description="Helical" evidence="10">
    <location>
        <begin position="662"/>
        <end position="683"/>
    </location>
</feature>
<dbReference type="PROSITE" id="PS50259">
    <property type="entry name" value="G_PROTEIN_RECEP_F3_4"/>
    <property type="match status" value="1"/>
</dbReference>
<feature type="transmembrane region" description="Helical" evidence="10">
    <location>
        <begin position="614"/>
        <end position="635"/>
    </location>
</feature>